<keyword evidence="6 8" id="KW-1133">Transmembrane helix</keyword>
<proteinExistence type="predicted"/>
<dbReference type="InterPro" id="IPR000727">
    <property type="entry name" value="T_SNARE_dom"/>
</dbReference>
<dbReference type="GO" id="GO:0005886">
    <property type="term" value="C:plasma membrane"/>
    <property type="evidence" value="ECO:0007669"/>
    <property type="project" value="UniProtKB-SubCell"/>
</dbReference>
<evidence type="ECO:0000256" key="8">
    <source>
        <dbReference type="SAM" id="Phobius"/>
    </source>
</evidence>
<dbReference type="InterPro" id="IPR033479">
    <property type="entry name" value="dCache_1"/>
</dbReference>
<keyword evidence="4" id="KW-0997">Cell inner membrane</keyword>
<evidence type="ECO:0000313" key="11">
    <source>
        <dbReference type="Proteomes" id="UP000006852"/>
    </source>
</evidence>
<dbReference type="PANTHER" id="PTHR32089">
    <property type="entry name" value="METHYL-ACCEPTING CHEMOTAXIS PROTEIN MCPB"/>
    <property type="match status" value="1"/>
</dbReference>
<sequence>MKNKHISLSTKMVLGNILPLVLASTFIIVSFLIALNKAINTDIEKITGISIENIDDKISAFIQKYEIQVDNLRNILQERHNKETADFAATTLTVDMPDDFSIYYGTLISRYEPGGFYSDSSGWTPDDDWFPPNRSWFKDAVKNSGKFAITDPYFDSKTGSICTTISKDVKDKNNKLLGVAAIDIILDNLSATMAEIEISENAKGYIVNADGLFITNEDTASLMEKSIFDKPEFKKHNFNKDNFLDSANVMIKDGIFYGVCKSSSTPWYIIVYGPVSDFTKNSYSAIFRVLLIIIVAIITATIILLFSAKSSAKEFKLMVKNYNEIAHGDFTKEVKDGNTKEAAELAEGFNNIIVDLSSLIKGIRNSANDIGNITKNLSEASDVIGQSVETTNSSVENVAQSVQTQIRSVDKIDQSVTEIVTQISNLKSEIENQDRTIDNSSDSIEVVANNVLAINERIKEASKDVSELVEFADKNRNEIKKSVAQILKVKEKSYRMQRRRNYAACRIKQNHRNCRQKQRLCKNSQPCDFSI</sequence>
<keyword evidence="2" id="KW-1003">Cell membrane</keyword>
<evidence type="ECO:0000259" key="9">
    <source>
        <dbReference type="PROSITE" id="PS50192"/>
    </source>
</evidence>
<protein>
    <submittedName>
        <fullName evidence="10">Methyl-accepting chemotaxis sensory transducer</fullName>
    </submittedName>
</protein>
<feature type="transmembrane region" description="Helical" evidence="8">
    <location>
        <begin position="12"/>
        <end position="35"/>
    </location>
</feature>
<dbReference type="Proteomes" id="UP000006852">
    <property type="component" value="Chromosome"/>
</dbReference>
<evidence type="ECO:0000256" key="2">
    <source>
        <dbReference type="ARBA" id="ARBA00022475"/>
    </source>
</evidence>
<evidence type="ECO:0000256" key="7">
    <source>
        <dbReference type="ARBA" id="ARBA00023136"/>
    </source>
</evidence>
<evidence type="ECO:0000256" key="5">
    <source>
        <dbReference type="ARBA" id="ARBA00022692"/>
    </source>
</evidence>
<dbReference type="STRING" id="869209.Tresu_1323"/>
<gene>
    <name evidence="10" type="ordered locus">Tresu_1323</name>
</gene>
<dbReference type="PROSITE" id="PS50192">
    <property type="entry name" value="T_SNARE"/>
    <property type="match status" value="1"/>
</dbReference>
<dbReference type="KEGG" id="tsu:Tresu_1323"/>
<feature type="transmembrane region" description="Helical" evidence="8">
    <location>
        <begin position="285"/>
        <end position="308"/>
    </location>
</feature>
<keyword evidence="11" id="KW-1185">Reference proteome</keyword>
<keyword evidence="5 8" id="KW-0812">Transmembrane</keyword>
<dbReference type="Gene3D" id="3.30.450.20">
    <property type="entry name" value="PAS domain"/>
    <property type="match status" value="1"/>
</dbReference>
<keyword evidence="7 8" id="KW-0472">Membrane</keyword>
<organism evidence="10 11">
    <name type="scientific">Treponema succinifaciens (strain ATCC 33096 / DSM 2489 / 6091)</name>
    <dbReference type="NCBI Taxonomy" id="869209"/>
    <lineage>
        <taxon>Bacteria</taxon>
        <taxon>Pseudomonadati</taxon>
        <taxon>Spirochaetota</taxon>
        <taxon>Spirochaetia</taxon>
        <taxon>Spirochaetales</taxon>
        <taxon>Treponemataceae</taxon>
        <taxon>Treponema</taxon>
    </lineage>
</organism>
<dbReference type="eggNOG" id="COG0840">
    <property type="taxonomic scope" value="Bacteria"/>
</dbReference>
<feature type="domain" description="T-SNARE coiled-coil homology" evidence="9">
    <location>
        <begin position="399"/>
        <end position="461"/>
    </location>
</feature>
<dbReference type="AlphaFoldDB" id="F2NRZ5"/>
<dbReference type="GeneID" id="302998487"/>
<evidence type="ECO:0000256" key="1">
    <source>
        <dbReference type="ARBA" id="ARBA00004429"/>
    </source>
</evidence>
<dbReference type="RefSeq" id="WP_013701518.1">
    <property type="nucleotide sequence ID" value="NC_015385.1"/>
</dbReference>
<dbReference type="GO" id="GO:0006935">
    <property type="term" value="P:chemotaxis"/>
    <property type="evidence" value="ECO:0007669"/>
    <property type="project" value="UniProtKB-KW"/>
</dbReference>
<comment type="subcellular location">
    <subcellularLocation>
        <location evidence="1">Cell inner membrane</location>
        <topology evidence="1">Multi-pass membrane protein</topology>
    </subcellularLocation>
</comment>
<accession>F2NRZ5</accession>
<dbReference type="PANTHER" id="PTHR32089:SF112">
    <property type="entry name" value="LYSOZYME-LIKE PROTEIN-RELATED"/>
    <property type="match status" value="1"/>
</dbReference>
<dbReference type="Gene3D" id="1.10.287.950">
    <property type="entry name" value="Methyl-accepting chemotaxis protein"/>
    <property type="match status" value="1"/>
</dbReference>
<reference evidence="11" key="2">
    <citation type="submission" date="2011-04" db="EMBL/GenBank/DDBJ databases">
        <title>The complete genome of chromosome of Treponema succinifaciens DSM 2489.</title>
        <authorList>
            <person name="Lucas S."/>
            <person name="Copeland A."/>
            <person name="Lapidus A."/>
            <person name="Bruce D."/>
            <person name="Goodwin L."/>
            <person name="Pitluck S."/>
            <person name="Peters L."/>
            <person name="Kyrpides N."/>
            <person name="Mavromatis K."/>
            <person name="Ivanova N."/>
            <person name="Ovchinnikova G."/>
            <person name="Teshima H."/>
            <person name="Detter J.C."/>
            <person name="Tapia R."/>
            <person name="Han C."/>
            <person name="Land M."/>
            <person name="Hauser L."/>
            <person name="Markowitz V."/>
            <person name="Cheng J.-F."/>
            <person name="Hugenholtz P."/>
            <person name="Woyke T."/>
            <person name="Wu D."/>
            <person name="Gronow S."/>
            <person name="Wellnitz S."/>
            <person name="Brambilla E."/>
            <person name="Klenk H.-P."/>
            <person name="Eisen J.A."/>
        </authorList>
    </citation>
    <scope>NUCLEOTIDE SEQUENCE [LARGE SCALE GENOMIC DNA]</scope>
    <source>
        <strain evidence="11">ATCC 33096 / DSM 2489 / 6091</strain>
    </source>
</reference>
<keyword evidence="3" id="KW-0145">Chemotaxis</keyword>
<dbReference type="InterPro" id="IPR029151">
    <property type="entry name" value="Sensor-like_sf"/>
</dbReference>
<dbReference type="Gene3D" id="6.10.340.10">
    <property type="match status" value="1"/>
</dbReference>
<reference evidence="10 11" key="1">
    <citation type="journal article" date="2011" name="Stand. Genomic Sci.">
        <title>Complete genome sequence of Treponema succinifaciens type strain (6091).</title>
        <authorList>
            <person name="Han C."/>
            <person name="Gronow S."/>
            <person name="Teshima H."/>
            <person name="Lapidus A."/>
            <person name="Nolan M."/>
            <person name="Lucas S."/>
            <person name="Hammon N."/>
            <person name="Deshpande S."/>
            <person name="Cheng J.F."/>
            <person name="Zeytun A."/>
            <person name="Tapia R."/>
            <person name="Goodwin L."/>
            <person name="Pitluck S."/>
            <person name="Liolios K."/>
            <person name="Pagani I."/>
            <person name="Ivanova N."/>
            <person name="Mavromatis K."/>
            <person name="Mikhailova N."/>
            <person name="Huntemann M."/>
            <person name="Pati A."/>
            <person name="Chen A."/>
            <person name="Palaniappan K."/>
            <person name="Land M."/>
            <person name="Hauser L."/>
            <person name="Brambilla E.M."/>
            <person name="Rohde M."/>
            <person name="Goker M."/>
            <person name="Woyke T."/>
            <person name="Bristow J."/>
            <person name="Eisen J.A."/>
            <person name="Markowitz V."/>
            <person name="Hugenholtz P."/>
            <person name="Kyrpides N.C."/>
            <person name="Klenk H.P."/>
            <person name="Detter J.C."/>
        </authorList>
    </citation>
    <scope>NUCLEOTIDE SEQUENCE [LARGE SCALE GENOMIC DNA]</scope>
    <source>
        <strain evidence="11">ATCC 33096 / DSM 2489 / 6091</strain>
    </source>
</reference>
<dbReference type="CDD" id="cd12913">
    <property type="entry name" value="PDC1_MCP_like"/>
    <property type="match status" value="1"/>
</dbReference>
<dbReference type="OrthoDB" id="354074at2"/>
<dbReference type="SUPFAM" id="SSF58104">
    <property type="entry name" value="Methyl-accepting chemotaxis protein (MCP) signaling domain"/>
    <property type="match status" value="1"/>
</dbReference>
<evidence type="ECO:0000256" key="6">
    <source>
        <dbReference type="ARBA" id="ARBA00022989"/>
    </source>
</evidence>
<dbReference type="Pfam" id="PF02743">
    <property type="entry name" value="dCache_1"/>
    <property type="match status" value="1"/>
</dbReference>
<evidence type="ECO:0000256" key="3">
    <source>
        <dbReference type="ARBA" id="ARBA00022500"/>
    </source>
</evidence>
<dbReference type="EMBL" id="CP002631">
    <property type="protein sequence ID" value="AEB14231.1"/>
    <property type="molecule type" value="Genomic_DNA"/>
</dbReference>
<dbReference type="SUPFAM" id="SSF103190">
    <property type="entry name" value="Sensory domain-like"/>
    <property type="match status" value="1"/>
</dbReference>
<dbReference type="HOGENOM" id="CLU_512804_0_0_12"/>
<evidence type="ECO:0000256" key="4">
    <source>
        <dbReference type="ARBA" id="ARBA00022519"/>
    </source>
</evidence>
<name>F2NRZ5_TRES6</name>
<evidence type="ECO:0000313" key="10">
    <source>
        <dbReference type="EMBL" id="AEB14231.1"/>
    </source>
</evidence>